<evidence type="ECO:0000313" key="3">
    <source>
        <dbReference type="Proteomes" id="UP000295455"/>
    </source>
</evidence>
<keyword evidence="1" id="KW-0472">Membrane</keyword>
<keyword evidence="1" id="KW-1133">Transmembrane helix</keyword>
<keyword evidence="1" id="KW-0812">Transmembrane</keyword>
<evidence type="ECO:0000256" key="1">
    <source>
        <dbReference type="SAM" id="Phobius"/>
    </source>
</evidence>
<evidence type="ECO:0000313" key="2">
    <source>
        <dbReference type="EMBL" id="TCL66694.1"/>
    </source>
</evidence>
<evidence type="ECO:0008006" key="4">
    <source>
        <dbReference type="Google" id="ProtNLM"/>
    </source>
</evidence>
<feature type="transmembrane region" description="Helical" evidence="1">
    <location>
        <begin position="211"/>
        <end position="230"/>
    </location>
</feature>
<feature type="transmembrane region" description="Helical" evidence="1">
    <location>
        <begin position="73"/>
        <end position="92"/>
    </location>
</feature>
<reference evidence="2 3" key="1">
    <citation type="submission" date="2019-03" db="EMBL/GenBank/DDBJ databases">
        <title>Genomic Encyclopedia of Type Strains, Phase IV (KMG-IV): sequencing the most valuable type-strain genomes for metagenomic binning, comparative biology and taxonomic classification.</title>
        <authorList>
            <person name="Goeker M."/>
        </authorList>
    </citation>
    <scope>NUCLEOTIDE SEQUENCE [LARGE SCALE GENOMIC DNA]</scope>
    <source>
        <strain evidence="2 3">DSM 18792</strain>
    </source>
</reference>
<gene>
    <name evidence="2" type="ORF">EV196_103107</name>
</gene>
<keyword evidence="3" id="KW-1185">Reference proteome</keyword>
<feature type="transmembrane region" description="Helical" evidence="1">
    <location>
        <begin position="417"/>
        <end position="436"/>
    </location>
</feature>
<protein>
    <recommendedName>
        <fullName evidence="4">O-antigen ligase-like membrane protein</fullName>
    </recommendedName>
</protein>
<sequence>MDFSRTTKNEFKQEDFSLKLLKWGIWLYFFLLIFEGALRKWILPSLAGPLVIVRDPVALIILLLGYKKGYLKLNVFMFVITCATIISISATLVLGHGNIAICMYGARIMLLHFPLIFIIGNFFNEDDVLKIGKVLLYISAPMTVLMALQFYSPQSAWVNRGIGGDVEGGGFSGGALGFFRPGGTFSFISGLTSFYGVLICFVLYFWYKPGIVSRFILILSTVCSVAAIPFSISRTLFFSTVLSLVFFLIGVSLNPKNISKVVFGTIGTVLILTLLSNFSIFKTPLEAFMVRFEGANEFEGGVEGVLLDRYLGSMFGSISGDTSSSFFGKGLGIATNFGSQLMVEQGGANNWVEDEWFRVIYESGFLLGLIVIGVRVFLALYLGFLSFKELIFGYPLPWLILSFCLVILPNGQWQQPTGLGFGVFVTGILLASLNRLDKVKV</sequence>
<feature type="transmembrane region" description="Helical" evidence="1">
    <location>
        <begin position="98"/>
        <end position="122"/>
    </location>
</feature>
<feature type="transmembrane region" description="Helical" evidence="1">
    <location>
        <begin position="44"/>
        <end position="66"/>
    </location>
</feature>
<comment type="caution">
    <text evidence="2">The sequence shown here is derived from an EMBL/GenBank/DDBJ whole genome shotgun (WGS) entry which is preliminary data.</text>
</comment>
<feature type="transmembrane region" description="Helical" evidence="1">
    <location>
        <begin position="134"/>
        <end position="151"/>
    </location>
</feature>
<dbReference type="EMBL" id="SLUP01000003">
    <property type="protein sequence ID" value="TCL66694.1"/>
    <property type="molecule type" value="Genomic_DNA"/>
</dbReference>
<feature type="transmembrane region" description="Helical" evidence="1">
    <location>
        <begin position="185"/>
        <end position="206"/>
    </location>
</feature>
<feature type="transmembrane region" description="Helical" evidence="1">
    <location>
        <begin position="20"/>
        <end position="38"/>
    </location>
</feature>
<accession>A0A4R1RKI1</accession>
<dbReference type="Proteomes" id="UP000295455">
    <property type="component" value="Unassembled WGS sequence"/>
</dbReference>
<dbReference type="OrthoDB" id="1491081at2"/>
<feature type="transmembrane region" description="Helical" evidence="1">
    <location>
        <begin position="236"/>
        <end position="254"/>
    </location>
</feature>
<feature type="transmembrane region" description="Helical" evidence="1">
    <location>
        <begin position="365"/>
        <end position="384"/>
    </location>
</feature>
<feature type="transmembrane region" description="Helical" evidence="1">
    <location>
        <begin position="261"/>
        <end position="281"/>
    </location>
</feature>
<dbReference type="AlphaFoldDB" id="A0A4R1RKI1"/>
<organism evidence="2 3">
    <name type="scientific">Mariniflexile fucanivorans</name>
    <dbReference type="NCBI Taxonomy" id="264023"/>
    <lineage>
        <taxon>Bacteria</taxon>
        <taxon>Pseudomonadati</taxon>
        <taxon>Bacteroidota</taxon>
        <taxon>Flavobacteriia</taxon>
        <taxon>Flavobacteriales</taxon>
        <taxon>Flavobacteriaceae</taxon>
        <taxon>Mariniflexile</taxon>
    </lineage>
</organism>
<feature type="transmembrane region" description="Helical" evidence="1">
    <location>
        <begin position="391"/>
        <end position="411"/>
    </location>
</feature>
<dbReference type="RefSeq" id="WP_132216847.1">
    <property type="nucleotide sequence ID" value="NZ_OX156936.1"/>
</dbReference>
<proteinExistence type="predicted"/>
<name>A0A4R1RKI1_9FLAO</name>